<evidence type="ECO:0000256" key="1">
    <source>
        <dbReference type="ARBA" id="ARBA00000213"/>
    </source>
</evidence>
<dbReference type="InterPro" id="IPR014711">
    <property type="entry name" value="TopoI_cat_a-hlx-sub_euk"/>
</dbReference>
<evidence type="ECO:0000259" key="8">
    <source>
        <dbReference type="Pfam" id="PF21338"/>
    </source>
</evidence>
<dbReference type="SUPFAM" id="SSF56349">
    <property type="entry name" value="DNA breaking-rejoining enzymes"/>
    <property type="match status" value="1"/>
</dbReference>
<dbReference type="EMBL" id="JAVKGT010000010">
    <property type="protein sequence ID" value="MDR5711551.1"/>
    <property type="molecule type" value="Genomic_DNA"/>
</dbReference>
<dbReference type="EC" id="5.6.2.1" evidence="3"/>
<keyword evidence="10" id="KW-1185">Reference proteome</keyword>
<evidence type="ECO:0000256" key="4">
    <source>
        <dbReference type="ARBA" id="ARBA00023029"/>
    </source>
</evidence>
<comment type="caution">
    <text evidence="9">The sequence shown here is derived from an EMBL/GenBank/DDBJ whole genome shotgun (WGS) entry which is preliminary data.</text>
</comment>
<sequence>MPRLKRVRPVEDSGFQRREAREGFTYVDAAGKPAAESDCARIERLAIPPAWTDVWICADEHGHVQAVGTDDAGRRQYIYHDDWSARRDRGKFSRALDLAARLPAARARVTAALHAEGMTEQKVLAAAFRLLDRGALRAGSTTYLRRSGNRGLTTLQCRHVTVADTTITLCFPGKGGQQQEISVTDSDLAPLLQQLTEGRTRATLLSWREGRRRRSVRPSQLNAYVREVTGGRFTAKDFRTLRGTILAVESLARTGPATTKRERAKAERRAVQACADGLGNTPAVAKSSYIDPRVFKKYRRGQLLDTSRTPESALRSLLLG</sequence>
<evidence type="ECO:0000259" key="7">
    <source>
        <dbReference type="Pfam" id="PF01028"/>
    </source>
</evidence>
<dbReference type="InterPro" id="IPR001631">
    <property type="entry name" value="TopoI"/>
</dbReference>
<dbReference type="Gene3D" id="1.10.132.120">
    <property type="match status" value="1"/>
</dbReference>
<comment type="similarity">
    <text evidence="2">Belongs to the type IB topoisomerase family.</text>
</comment>
<evidence type="ECO:0000313" key="10">
    <source>
        <dbReference type="Proteomes" id="UP001260872"/>
    </source>
</evidence>
<dbReference type="Gene3D" id="3.30.66.10">
    <property type="entry name" value="DNA topoisomerase I domain"/>
    <property type="match status" value="1"/>
</dbReference>
<proteinExistence type="inferred from homology"/>
<dbReference type="SUPFAM" id="SSF55869">
    <property type="entry name" value="DNA topoisomerase I domain"/>
    <property type="match status" value="1"/>
</dbReference>
<keyword evidence="4" id="KW-0799">Topoisomerase</keyword>
<evidence type="ECO:0000256" key="2">
    <source>
        <dbReference type="ARBA" id="ARBA00006645"/>
    </source>
</evidence>
<feature type="domain" description="DNA topoisomerase I catalytic core eukaryotic-type" evidence="7">
    <location>
        <begin position="85"/>
        <end position="296"/>
    </location>
</feature>
<keyword evidence="6" id="KW-0413">Isomerase</keyword>
<dbReference type="InterPro" id="IPR013500">
    <property type="entry name" value="TopoI_cat_euk"/>
</dbReference>
<keyword evidence="5" id="KW-0238">DNA-binding</keyword>
<gene>
    <name evidence="9" type="ORF">RH857_05305</name>
</gene>
<dbReference type="Pfam" id="PF01028">
    <property type="entry name" value="Topoisom_I"/>
    <property type="match status" value="1"/>
</dbReference>
<protein>
    <recommendedName>
        <fullName evidence="3">DNA topoisomerase</fullName>
        <ecNumber evidence="3">5.6.2.1</ecNumber>
    </recommendedName>
</protein>
<feature type="domain" description="DNA topoisomerase IB N-terminal" evidence="8">
    <location>
        <begin position="23"/>
        <end position="70"/>
    </location>
</feature>
<evidence type="ECO:0000256" key="3">
    <source>
        <dbReference type="ARBA" id="ARBA00012891"/>
    </source>
</evidence>
<evidence type="ECO:0000313" key="9">
    <source>
        <dbReference type="EMBL" id="MDR5711551.1"/>
    </source>
</evidence>
<dbReference type="Proteomes" id="UP001260872">
    <property type="component" value="Unassembled WGS sequence"/>
</dbReference>
<dbReference type="Pfam" id="PF21338">
    <property type="entry name" value="Top1B_N_bact"/>
    <property type="match status" value="1"/>
</dbReference>
<dbReference type="RefSeq" id="WP_310536934.1">
    <property type="nucleotide sequence ID" value="NZ_BAAAOC010000020.1"/>
</dbReference>
<dbReference type="Gene3D" id="3.90.15.10">
    <property type="entry name" value="Topoisomerase I, Chain A, domain 3"/>
    <property type="match status" value="1"/>
</dbReference>
<organism evidence="9 10">
    <name type="scientific">Nesterenkonia flava</name>
    <dbReference type="NCBI Taxonomy" id="469799"/>
    <lineage>
        <taxon>Bacteria</taxon>
        <taxon>Bacillati</taxon>
        <taxon>Actinomycetota</taxon>
        <taxon>Actinomycetes</taxon>
        <taxon>Micrococcales</taxon>
        <taxon>Micrococcaceae</taxon>
        <taxon>Nesterenkonia</taxon>
    </lineage>
</organism>
<evidence type="ECO:0000256" key="6">
    <source>
        <dbReference type="ARBA" id="ARBA00023235"/>
    </source>
</evidence>
<reference evidence="10" key="1">
    <citation type="submission" date="2023-07" db="EMBL/GenBank/DDBJ databases">
        <title>Description of three actinobacteria isolated from air of manufacturing shop in a pharmaceutical factory.</title>
        <authorList>
            <person name="Zhang D.-F."/>
        </authorList>
    </citation>
    <scope>NUCLEOTIDE SEQUENCE [LARGE SCALE GENOMIC DNA]</scope>
    <source>
        <strain evidence="10">CCTCC AB 207010</strain>
    </source>
</reference>
<evidence type="ECO:0000256" key="5">
    <source>
        <dbReference type="ARBA" id="ARBA00023125"/>
    </source>
</evidence>
<dbReference type="PROSITE" id="PS52038">
    <property type="entry name" value="TOPO_IB_2"/>
    <property type="match status" value="1"/>
</dbReference>
<dbReference type="InterPro" id="IPR035447">
    <property type="entry name" value="DNA_topo_I_N_sf"/>
</dbReference>
<dbReference type="InterPro" id="IPR011010">
    <property type="entry name" value="DNA_brk_join_enz"/>
</dbReference>
<name>A0ABU1FTS5_9MICC</name>
<dbReference type="InterPro" id="IPR049331">
    <property type="entry name" value="Top1B_N_bact"/>
</dbReference>
<dbReference type="PRINTS" id="PR00416">
    <property type="entry name" value="EUTPISMRASEI"/>
</dbReference>
<accession>A0ABU1FTS5</accession>
<comment type="catalytic activity">
    <reaction evidence="1">
        <text>ATP-independent breakage of single-stranded DNA, followed by passage and rejoining.</text>
        <dbReference type="EC" id="5.6.2.1"/>
    </reaction>
</comment>